<dbReference type="EMBL" id="JABFJV010000393">
    <property type="protein sequence ID" value="NOK38971.1"/>
    <property type="molecule type" value="Genomic_DNA"/>
</dbReference>
<evidence type="ECO:0000313" key="2">
    <source>
        <dbReference type="EMBL" id="NOK38971.1"/>
    </source>
</evidence>
<dbReference type="InterPro" id="IPR036291">
    <property type="entry name" value="NAD(P)-bd_dom_sf"/>
</dbReference>
<evidence type="ECO:0000313" key="3">
    <source>
        <dbReference type="Proteomes" id="UP000563426"/>
    </source>
</evidence>
<sequence>MDDWRKNLIEDAAGIDALLARTKRIAVLGIRPEAQADKPAHAIPKFLKDHGFTVLPVPTHGEQGSILGEPISASVKDVPGEVDVVEVFLRPDDIDAHVDAMLAKKPHAVWFQLGIRNDAAAERLARAGIRVVQDHCMKVEWKKRHPEGR</sequence>
<dbReference type="OrthoDB" id="9804695at2"/>
<dbReference type="PANTHER" id="PTHR33303:SF2">
    <property type="entry name" value="COA-BINDING DOMAIN-CONTAINING PROTEIN"/>
    <property type="match status" value="1"/>
</dbReference>
<dbReference type="Gene3D" id="3.40.50.720">
    <property type="entry name" value="NAD(P)-binding Rossmann-like Domain"/>
    <property type="match status" value="1"/>
</dbReference>
<dbReference type="Proteomes" id="UP000563426">
    <property type="component" value="Unassembled WGS sequence"/>
</dbReference>
<feature type="domain" description="CoA-binding" evidence="1">
    <location>
        <begin position="18"/>
        <end position="115"/>
    </location>
</feature>
<dbReference type="Pfam" id="PF13380">
    <property type="entry name" value="CoA_binding_2"/>
    <property type="match status" value="1"/>
</dbReference>
<accession>A0A3A8HKC2</accession>
<dbReference type="SUPFAM" id="SSF51735">
    <property type="entry name" value="NAD(P)-binding Rossmann-fold domains"/>
    <property type="match status" value="1"/>
</dbReference>
<dbReference type="AlphaFoldDB" id="A0A3A8HKC2"/>
<comment type="caution">
    <text evidence="2">The sequence shown here is derived from an EMBL/GenBank/DDBJ whole genome shotgun (WGS) entry which is preliminary data.</text>
</comment>
<proteinExistence type="predicted"/>
<reference evidence="2 3" key="1">
    <citation type="submission" date="2020-05" db="EMBL/GenBank/DDBJ databases">
        <authorList>
            <person name="Whitworth D."/>
        </authorList>
    </citation>
    <scope>NUCLEOTIDE SEQUENCE [LARGE SCALE GENOMIC DNA]</scope>
    <source>
        <strain evidence="2 3">AB043B</strain>
    </source>
</reference>
<dbReference type="RefSeq" id="WP_120529950.1">
    <property type="nucleotide sequence ID" value="NZ_JABFJV010000393.1"/>
</dbReference>
<organism evidence="2 3">
    <name type="scientific">Corallococcus exercitus</name>
    <dbReference type="NCBI Taxonomy" id="2316736"/>
    <lineage>
        <taxon>Bacteria</taxon>
        <taxon>Pseudomonadati</taxon>
        <taxon>Myxococcota</taxon>
        <taxon>Myxococcia</taxon>
        <taxon>Myxococcales</taxon>
        <taxon>Cystobacterineae</taxon>
        <taxon>Myxococcaceae</taxon>
        <taxon>Corallococcus</taxon>
    </lineage>
</organism>
<evidence type="ECO:0000259" key="1">
    <source>
        <dbReference type="SMART" id="SM00881"/>
    </source>
</evidence>
<dbReference type="PANTHER" id="PTHR33303">
    <property type="entry name" value="CYTOPLASMIC PROTEIN-RELATED"/>
    <property type="match status" value="1"/>
</dbReference>
<name>A0A3A8HKC2_9BACT</name>
<dbReference type="SMART" id="SM00881">
    <property type="entry name" value="CoA_binding"/>
    <property type="match status" value="1"/>
</dbReference>
<keyword evidence="3" id="KW-1185">Reference proteome</keyword>
<protein>
    <submittedName>
        <fullName evidence="2">CoA-binding protein</fullName>
    </submittedName>
</protein>
<dbReference type="InterPro" id="IPR003781">
    <property type="entry name" value="CoA-bd"/>
</dbReference>
<gene>
    <name evidence="2" type="ORF">HMI49_37875</name>
</gene>